<accession>A0A9W4UUK9</accession>
<dbReference type="OrthoDB" id="4892971at2759"/>
<dbReference type="Proteomes" id="UP001152607">
    <property type="component" value="Unassembled WGS sequence"/>
</dbReference>
<dbReference type="AlphaFoldDB" id="A0A9W4UUK9"/>
<evidence type="ECO:0000313" key="2">
    <source>
        <dbReference type="Proteomes" id="UP001152607"/>
    </source>
</evidence>
<dbReference type="PANTHER" id="PTHR40260:SF2">
    <property type="entry name" value="BLR8190 PROTEIN"/>
    <property type="match status" value="1"/>
</dbReference>
<evidence type="ECO:0008006" key="3">
    <source>
        <dbReference type="Google" id="ProtNLM"/>
    </source>
</evidence>
<comment type="caution">
    <text evidence="1">The sequence shown here is derived from an EMBL/GenBank/DDBJ whole genome shotgun (WGS) entry which is preliminary data.</text>
</comment>
<reference evidence="1" key="1">
    <citation type="submission" date="2023-01" db="EMBL/GenBank/DDBJ databases">
        <authorList>
            <person name="Van Ghelder C."/>
            <person name="Rancurel C."/>
        </authorList>
    </citation>
    <scope>NUCLEOTIDE SEQUENCE</scope>
    <source>
        <strain evidence="1">CNCM I-4278</strain>
    </source>
</reference>
<organism evidence="1 2">
    <name type="scientific">Periconia digitata</name>
    <dbReference type="NCBI Taxonomy" id="1303443"/>
    <lineage>
        <taxon>Eukaryota</taxon>
        <taxon>Fungi</taxon>
        <taxon>Dikarya</taxon>
        <taxon>Ascomycota</taxon>
        <taxon>Pezizomycotina</taxon>
        <taxon>Dothideomycetes</taxon>
        <taxon>Pleosporomycetidae</taxon>
        <taxon>Pleosporales</taxon>
        <taxon>Massarineae</taxon>
        <taxon>Periconiaceae</taxon>
        <taxon>Periconia</taxon>
    </lineage>
</organism>
<proteinExistence type="predicted"/>
<dbReference type="Gene3D" id="3.30.70.100">
    <property type="match status" value="1"/>
</dbReference>
<gene>
    <name evidence="1" type="ORF">PDIGIT_LOCUS14425</name>
</gene>
<dbReference type="InterPro" id="IPR011008">
    <property type="entry name" value="Dimeric_a/b-barrel"/>
</dbReference>
<name>A0A9W4UUK9_9PLEO</name>
<protein>
    <recommendedName>
        <fullName evidence="3">EthD domain-containing protein</fullName>
    </recommendedName>
</protein>
<dbReference type="EMBL" id="CAOQHR010000011">
    <property type="protein sequence ID" value="CAI6341231.1"/>
    <property type="molecule type" value="Genomic_DNA"/>
</dbReference>
<sequence length="109" mass="12091">MSTITTKTPIIITLLVKRKPNLHFNEHHLLTVHVPLVAKHWGPHGLVERTATRVVDETSEYAYAITMKWESEESWESAKNDEEGMAAVLGDVAGVTDGELVFVVGRVIA</sequence>
<dbReference type="PANTHER" id="PTHR40260">
    <property type="entry name" value="BLR8190 PROTEIN"/>
    <property type="match status" value="1"/>
</dbReference>
<keyword evidence="2" id="KW-1185">Reference proteome</keyword>
<dbReference type="SUPFAM" id="SSF54909">
    <property type="entry name" value="Dimeric alpha+beta barrel"/>
    <property type="match status" value="1"/>
</dbReference>
<evidence type="ECO:0000313" key="1">
    <source>
        <dbReference type="EMBL" id="CAI6341231.1"/>
    </source>
</evidence>